<reference evidence="6 7" key="1">
    <citation type="journal article" date="2010" name="Proc. Natl. Acad. Sci. U.S.A.">
        <title>Insights into evolution of multicellular fungi from the assembled chromosomes of the mushroom Coprinopsis cinerea (Coprinus cinereus).</title>
        <authorList>
            <person name="Stajich J.E."/>
            <person name="Wilke S.K."/>
            <person name="Ahren D."/>
            <person name="Au C.H."/>
            <person name="Birren B.W."/>
            <person name="Borodovsky M."/>
            <person name="Burns C."/>
            <person name="Canback B."/>
            <person name="Casselton L.A."/>
            <person name="Cheng C.K."/>
            <person name="Deng J."/>
            <person name="Dietrich F.S."/>
            <person name="Fargo D.C."/>
            <person name="Farman M.L."/>
            <person name="Gathman A.C."/>
            <person name="Goldberg J."/>
            <person name="Guigo R."/>
            <person name="Hoegger P.J."/>
            <person name="Hooker J.B."/>
            <person name="Huggins A."/>
            <person name="James T.Y."/>
            <person name="Kamada T."/>
            <person name="Kilaru S."/>
            <person name="Kodira C."/>
            <person name="Kues U."/>
            <person name="Kupfer D."/>
            <person name="Kwan H.S."/>
            <person name="Lomsadze A."/>
            <person name="Li W."/>
            <person name="Lilly W.W."/>
            <person name="Ma L.J."/>
            <person name="Mackey A.J."/>
            <person name="Manning G."/>
            <person name="Martin F."/>
            <person name="Muraguchi H."/>
            <person name="Natvig D.O."/>
            <person name="Palmerini H."/>
            <person name="Ramesh M.A."/>
            <person name="Rehmeyer C.J."/>
            <person name="Roe B.A."/>
            <person name="Shenoy N."/>
            <person name="Stanke M."/>
            <person name="Ter-Hovhannisyan V."/>
            <person name="Tunlid A."/>
            <person name="Velagapudi R."/>
            <person name="Vision T.J."/>
            <person name="Zeng Q."/>
            <person name="Zolan M.E."/>
            <person name="Pukkila P.J."/>
        </authorList>
    </citation>
    <scope>NUCLEOTIDE SEQUENCE [LARGE SCALE GENOMIC DNA]</scope>
    <source>
        <strain evidence="7">Okayama-7 / 130 / ATCC MYA-4618 / FGSC 9003</strain>
    </source>
</reference>
<evidence type="ECO:0000256" key="3">
    <source>
        <dbReference type="ARBA" id="ARBA00022989"/>
    </source>
</evidence>
<organism evidence="6 7">
    <name type="scientific">Coprinopsis cinerea (strain Okayama-7 / 130 / ATCC MYA-4618 / FGSC 9003)</name>
    <name type="common">Inky cap fungus</name>
    <name type="synonym">Hormographiella aspergillata</name>
    <dbReference type="NCBI Taxonomy" id="240176"/>
    <lineage>
        <taxon>Eukaryota</taxon>
        <taxon>Fungi</taxon>
        <taxon>Dikarya</taxon>
        <taxon>Basidiomycota</taxon>
        <taxon>Agaricomycotina</taxon>
        <taxon>Agaricomycetes</taxon>
        <taxon>Agaricomycetidae</taxon>
        <taxon>Agaricales</taxon>
        <taxon>Agaricineae</taxon>
        <taxon>Psathyrellaceae</taxon>
        <taxon>Coprinopsis</taxon>
    </lineage>
</organism>
<keyword evidence="7" id="KW-1185">Reference proteome</keyword>
<evidence type="ECO:0000313" key="6">
    <source>
        <dbReference type="EMBL" id="EAU90980.1"/>
    </source>
</evidence>
<gene>
    <name evidence="6" type="ORF">CC1G_02367</name>
</gene>
<protein>
    <recommendedName>
        <fullName evidence="5">Wax synthase domain-containing protein</fullName>
    </recommendedName>
</protein>
<evidence type="ECO:0000256" key="2">
    <source>
        <dbReference type="ARBA" id="ARBA00022692"/>
    </source>
</evidence>
<comment type="subcellular location">
    <subcellularLocation>
        <location evidence="1">Membrane</location>
        <topology evidence="1">Multi-pass membrane protein</topology>
    </subcellularLocation>
</comment>
<dbReference type="OrthoDB" id="1077582at2759"/>
<dbReference type="EMBL" id="AACS02000003">
    <property type="protein sequence ID" value="EAU90980.1"/>
    <property type="molecule type" value="Genomic_DNA"/>
</dbReference>
<dbReference type="Pfam" id="PF13813">
    <property type="entry name" value="MBOAT_2"/>
    <property type="match status" value="1"/>
</dbReference>
<dbReference type="Proteomes" id="UP000001861">
    <property type="component" value="Unassembled WGS sequence"/>
</dbReference>
<sequence length="260" mass="29704">MTTLTPGPFIWAAELITLLGIAARPSKYRRLLFLLVAPLCIYPMFLPKAATSHDNYARTGRLISLLLVSSDFLVLTDVQNELRLRNDKASPHISQRSWWSRLKWAFQLRTSMRGVGWSFEPSPEHLGPRPPVRTRWEFIIYQLIWTAFNSLALDLCVATAKTIPYFDGTGRETLATAPWPDKLLCWLYIAISYHGLLVPFRILTILSVGLGLSQPHEWPELFGNPLDAYTVRRAWGRVWQQSIRRVCTIPPSSIMCVPLD</sequence>
<keyword evidence="3" id="KW-1133">Transmembrane helix</keyword>
<name>A8N7W0_COPC7</name>
<dbReference type="RefSeq" id="XP_001830916.1">
    <property type="nucleotide sequence ID" value="XM_001830864.2"/>
</dbReference>
<dbReference type="InterPro" id="IPR032805">
    <property type="entry name" value="Wax_synthase_dom"/>
</dbReference>
<keyword evidence="4" id="KW-0472">Membrane</keyword>
<comment type="caution">
    <text evidence="6">The sequence shown here is derived from an EMBL/GenBank/DDBJ whole genome shotgun (WGS) entry which is preliminary data.</text>
</comment>
<dbReference type="GO" id="GO:0016020">
    <property type="term" value="C:membrane"/>
    <property type="evidence" value="ECO:0007669"/>
    <property type="project" value="UniProtKB-SubCell"/>
</dbReference>
<evidence type="ECO:0000256" key="1">
    <source>
        <dbReference type="ARBA" id="ARBA00004141"/>
    </source>
</evidence>
<evidence type="ECO:0000259" key="5">
    <source>
        <dbReference type="Pfam" id="PF13813"/>
    </source>
</evidence>
<evidence type="ECO:0000313" key="7">
    <source>
        <dbReference type="Proteomes" id="UP000001861"/>
    </source>
</evidence>
<dbReference type="GeneID" id="6007369"/>
<dbReference type="VEuPathDB" id="FungiDB:CC1G_02367"/>
<dbReference type="AlphaFoldDB" id="A8N7W0"/>
<dbReference type="KEGG" id="cci:CC1G_02367"/>
<accession>A8N7W0</accession>
<keyword evidence="2" id="KW-0812">Transmembrane</keyword>
<feature type="domain" description="Wax synthase" evidence="5">
    <location>
        <begin position="218"/>
        <end position="254"/>
    </location>
</feature>
<proteinExistence type="predicted"/>
<evidence type="ECO:0000256" key="4">
    <source>
        <dbReference type="ARBA" id="ARBA00023136"/>
    </source>
</evidence>
<dbReference type="InParanoid" id="A8N7W0"/>